<sequence>MNIAQLIDELATLKSHLGPEAEVRAWHLGSREPLQPLEVLKTAGVTAGWDTHAQKPTAVISLKP</sequence>
<accession>A0A7W8DIY8</accession>
<organism evidence="1 2">
    <name type="scientific">Prosthecobacter vanneervenii</name>
    <dbReference type="NCBI Taxonomy" id="48466"/>
    <lineage>
        <taxon>Bacteria</taxon>
        <taxon>Pseudomonadati</taxon>
        <taxon>Verrucomicrobiota</taxon>
        <taxon>Verrucomicrobiia</taxon>
        <taxon>Verrucomicrobiales</taxon>
        <taxon>Verrucomicrobiaceae</taxon>
        <taxon>Prosthecobacter</taxon>
    </lineage>
</organism>
<dbReference type="Proteomes" id="UP000590740">
    <property type="component" value="Unassembled WGS sequence"/>
</dbReference>
<keyword evidence="2" id="KW-1185">Reference proteome</keyword>
<name>A0A7W8DIY8_9BACT</name>
<protein>
    <submittedName>
        <fullName evidence="1">Uncharacterized protein</fullName>
    </submittedName>
</protein>
<proteinExistence type="predicted"/>
<dbReference type="AlphaFoldDB" id="A0A7W8DIY8"/>
<reference evidence="1 2" key="1">
    <citation type="submission" date="2020-08" db="EMBL/GenBank/DDBJ databases">
        <title>Genomic Encyclopedia of Type Strains, Phase IV (KMG-IV): sequencing the most valuable type-strain genomes for metagenomic binning, comparative biology and taxonomic classification.</title>
        <authorList>
            <person name="Goeker M."/>
        </authorList>
    </citation>
    <scope>NUCLEOTIDE SEQUENCE [LARGE SCALE GENOMIC DNA]</scope>
    <source>
        <strain evidence="1 2">DSM 12252</strain>
    </source>
</reference>
<gene>
    <name evidence="1" type="ORF">HNQ65_001029</name>
</gene>
<dbReference type="EMBL" id="JACHIG010000001">
    <property type="protein sequence ID" value="MBB5031475.1"/>
    <property type="molecule type" value="Genomic_DNA"/>
</dbReference>
<comment type="caution">
    <text evidence="1">The sequence shown here is derived from an EMBL/GenBank/DDBJ whole genome shotgun (WGS) entry which is preliminary data.</text>
</comment>
<evidence type="ECO:0000313" key="2">
    <source>
        <dbReference type="Proteomes" id="UP000590740"/>
    </source>
</evidence>
<evidence type="ECO:0000313" key="1">
    <source>
        <dbReference type="EMBL" id="MBB5031475.1"/>
    </source>
</evidence>
<dbReference type="RefSeq" id="WP_184338394.1">
    <property type="nucleotide sequence ID" value="NZ_JACHIG010000001.1"/>
</dbReference>